<protein>
    <submittedName>
        <fullName evidence="1">Uncharacterized protein</fullName>
    </submittedName>
</protein>
<keyword evidence="2" id="KW-1185">Reference proteome</keyword>
<accession>A0A3N7FTC6</accession>
<evidence type="ECO:0000313" key="1">
    <source>
        <dbReference type="EMBL" id="RQO97872.1"/>
    </source>
</evidence>
<gene>
    <name evidence="1" type="ORF">POPTR_011G120750</name>
</gene>
<name>A0A3N7FTC6_POPTR</name>
<organism evidence="1 2">
    <name type="scientific">Populus trichocarpa</name>
    <name type="common">Western balsam poplar</name>
    <name type="synonym">Populus balsamifera subsp. trichocarpa</name>
    <dbReference type="NCBI Taxonomy" id="3694"/>
    <lineage>
        <taxon>Eukaryota</taxon>
        <taxon>Viridiplantae</taxon>
        <taxon>Streptophyta</taxon>
        <taxon>Embryophyta</taxon>
        <taxon>Tracheophyta</taxon>
        <taxon>Spermatophyta</taxon>
        <taxon>Magnoliopsida</taxon>
        <taxon>eudicotyledons</taxon>
        <taxon>Gunneridae</taxon>
        <taxon>Pentapetalae</taxon>
        <taxon>rosids</taxon>
        <taxon>fabids</taxon>
        <taxon>Malpighiales</taxon>
        <taxon>Salicaceae</taxon>
        <taxon>Saliceae</taxon>
        <taxon>Populus</taxon>
    </lineage>
</organism>
<dbReference type="EMBL" id="CM009300">
    <property type="protein sequence ID" value="RQO97872.1"/>
    <property type="molecule type" value="Genomic_DNA"/>
</dbReference>
<evidence type="ECO:0000313" key="2">
    <source>
        <dbReference type="Proteomes" id="UP000006729"/>
    </source>
</evidence>
<dbReference type="AlphaFoldDB" id="A0A3N7FTC6"/>
<dbReference type="InParanoid" id="A0A3N7FTC6"/>
<reference evidence="1 2" key="1">
    <citation type="journal article" date="2006" name="Science">
        <title>The genome of black cottonwood, Populus trichocarpa (Torr. &amp; Gray).</title>
        <authorList>
            <person name="Tuskan G.A."/>
            <person name="Difazio S."/>
            <person name="Jansson S."/>
            <person name="Bohlmann J."/>
            <person name="Grigoriev I."/>
            <person name="Hellsten U."/>
            <person name="Putnam N."/>
            <person name="Ralph S."/>
            <person name="Rombauts S."/>
            <person name="Salamov A."/>
            <person name="Schein J."/>
            <person name="Sterck L."/>
            <person name="Aerts A."/>
            <person name="Bhalerao R.R."/>
            <person name="Bhalerao R.P."/>
            <person name="Blaudez D."/>
            <person name="Boerjan W."/>
            <person name="Brun A."/>
            <person name="Brunner A."/>
            <person name="Busov V."/>
            <person name="Campbell M."/>
            <person name="Carlson J."/>
            <person name="Chalot M."/>
            <person name="Chapman J."/>
            <person name="Chen G.L."/>
            <person name="Cooper D."/>
            <person name="Coutinho P.M."/>
            <person name="Couturier J."/>
            <person name="Covert S."/>
            <person name="Cronk Q."/>
            <person name="Cunningham R."/>
            <person name="Davis J."/>
            <person name="Degroeve S."/>
            <person name="Dejardin A."/>
            <person name="Depamphilis C."/>
            <person name="Detter J."/>
            <person name="Dirks B."/>
            <person name="Dubchak I."/>
            <person name="Duplessis S."/>
            <person name="Ehlting J."/>
            <person name="Ellis B."/>
            <person name="Gendler K."/>
            <person name="Goodstein D."/>
            <person name="Gribskov M."/>
            <person name="Grimwood J."/>
            <person name="Groover A."/>
            <person name="Gunter L."/>
            <person name="Hamberger B."/>
            <person name="Heinze B."/>
            <person name="Helariutta Y."/>
            <person name="Henrissat B."/>
            <person name="Holligan D."/>
            <person name="Holt R."/>
            <person name="Huang W."/>
            <person name="Islam-Faridi N."/>
            <person name="Jones S."/>
            <person name="Jones-Rhoades M."/>
            <person name="Jorgensen R."/>
            <person name="Joshi C."/>
            <person name="Kangasjarvi J."/>
            <person name="Karlsson J."/>
            <person name="Kelleher C."/>
            <person name="Kirkpatrick R."/>
            <person name="Kirst M."/>
            <person name="Kohler A."/>
            <person name="Kalluri U."/>
            <person name="Larimer F."/>
            <person name="Leebens-Mack J."/>
            <person name="Leple J.C."/>
            <person name="Locascio P."/>
            <person name="Lou Y."/>
            <person name="Lucas S."/>
            <person name="Martin F."/>
            <person name="Montanini B."/>
            <person name="Napoli C."/>
            <person name="Nelson D.R."/>
            <person name="Nelson C."/>
            <person name="Nieminen K."/>
            <person name="Nilsson O."/>
            <person name="Pereda V."/>
            <person name="Peter G."/>
            <person name="Philippe R."/>
            <person name="Pilate G."/>
            <person name="Poliakov A."/>
            <person name="Razumovskaya J."/>
            <person name="Richardson P."/>
            <person name="Rinaldi C."/>
            <person name="Ritland K."/>
            <person name="Rouze P."/>
            <person name="Ryaboy D."/>
            <person name="Schmutz J."/>
            <person name="Schrader J."/>
            <person name="Segerman B."/>
            <person name="Shin H."/>
            <person name="Siddiqui A."/>
            <person name="Sterky F."/>
            <person name="Terry A."/>
            <person name="Tsai C.J."/>
            <person name="Uberbacher E."/>
            <person name="Unneberg P."/>
            <person name="Vahala J."/>
            <person name="Wall K."/>
            <person name="Wessler S."/>
            <person name="Yang G."/>
            <person name="Yin T."/>
            <person name="Douglas C."/>
            <person name="Marra M."/>
            <person name="Sandberg G."/>
            <person name="Van de Peer Y."/>
            <person name="Rokhsar D."/>
        </authorList>
    </citation>
    <scope>NUCLEOTIDE SEQUENCE [LARGE SCALE GENOMIC DNA]</scope>
    <source>
        <strain evidence="2">cv. Nisqually</strain>
    </source>
</reference>
<dbReference type="Proteomes" id="UP000006729">
    <property type="component" value="Chromosome 11"/>
</dbReference>
<sequence>MPVRFLLLYQCSIRFSCLEGRLACSFEVSFP</sequence>
<proteinExistence type="predicted"/>